<evidence type="ECO:0000313" key="17">
    <source>
        <dbReference type="Proteomes" id="UP000254777"/>
    </source>
</evidence>
<dbReference type="GO" id="GO:0005524">
    <property type="term" value="F:ATP binding"/>
    <property type="evidence" value="ECO:0007669"/>
    <property type="project" value="UniProtKB-KW"/>
</dbReference>
<dbReference type="GO" id="GO:0000155">
    <property type="term" value="F:phosphorelay sensor kinase activity"/>
    <property type="evidence" value="ECO:0007669"/>
    <property type="project" value="InterPro"/>
</dbReference>
<dbReference type="PROSITE" id="PS50109">
    <property type="entry name" value="HIS_KIN"/>
    <property type="match status" value="1"/>
</dbReference>
<evidence type="ECO:0000256" key="1">
    <source>
        <dbReference type="ARBA" id="ARBA00000085"/>
    </source>
</evidence>
<comment type="catalytic activity">
    <reaction evidence="1">
        <text>ATP + protein L-histidine = ADP + protein N-phospho-L-histidine.</text>
        <dbReference type="EC" id="2.7.13.3"/>
    </reaction>
</comment>
<dbReference type="RefSeq" id="WP_004818992.1">
    <property type="nucleotide sequence ID" value="NZ_UGTH01000001.1"/>
</dbReference>
<proteinExistence type="predicted"/>
<dbReference type="PANTHER" id="PTHR45528">
    <property type="entry name" value="SENSOR HISTIDINE KINASE CPXA"/>
    <property type="match status" value="1"/>
</dbReference>
<keyword evidence="12" id="KW-0902">Two-component regulatory system</keyword>
<evidence type="ECO:0000256" key="11">
    <source>
        <dbReference type="ARBA" id="ARBA00022989"/>
    </source>
</evidence>
<reference evidence="16 17" key="1">
    <citation type="submission" date="2018-06" db="EMBL/GenBank/DDBJ databases">
        <authorList>
            <consortium name="Pathogen Informatics"/>
            <person name="Doyle S."/>
        </authorList>
    </citation>
    <scope>NUCLEOTIDE SEQUENCE [LARGE SCALE GENOMIC DNA]</scope>
    <source>
        <strain evidence="16 17">NCTC11088</strain>
    </source>
</reference>
<sequence length="405" mass="46019">MTTKKGILKKVVRHFKNTNFLESTFLSLMVLFGAFFSVYGYILAIGIFSIIIMHKVLDGDLIDSIFTLKLFLNSSGNKMYTVFGVLNIFILFTMMVMDYNFFSSFLNLIVFKIIFSGEDIYVQNEILNTAIEDLYNFGESFEKSTLANRKTTRTLDMLSSIKEQIKTSINKSMETERLKTELITNISHDLKTPLTSIINYADILSKKTEMDDEAREYIGVLGRNSERLRSLIIDLIYASKTGSGAIKVEKVFIDFNELVSQIYGDFDEVLNKKGLEFIYDYDNEEINLYTDPGIVSRIVQNLISNAYKYSKPGTKILCCTKIEDGYIHFEMKNESNIPIKENETDLLNELVKSEKARTTEGSGLGLYITKNLVEILGGEFHIVVDNTTFIAVAILPIETNDSPSN</sequence>
<evidence type="ECO:0000256" key="2">
    <source>
        <dbReference type="ARBA" id="ARBA00004651"/>
    </source>
</evidence>
<keyword evidence="9 16" id="KW-0418">Kinase</keyword>
<keyword evidence="11 14" id="KW-1133">Transmembrane helix</keyword>
<dbReference type="CDD" id="cd00082">
    <property type="entry name" value="HisKA"/>
    <property type="match status" value="1"/>
</dbReference>
<evidence type="ECO:0000256" key="14">
    <source>
        <dbReference type="SAM" id="Phobius"/>
    </source>
</evidence>
<keyword evidence="10" id="KW-0067">ATP-binding</keyword>
<dbReference type="SMART" id="SM00388">
    <property type="entry name" value="HisKA"/>
    <property type="match status" value="1"/>
</dbReference>
<dbReference type="Pfam" id="PF02518">
    <property type="entry name" value="HATPase_c"/>
    <property type="match status" value="1"/>
</dbReference>
<feature type="transmembrane region" description="Helical" evidence="14">
    <location>
        <begin position="20"/>
        <end position="53"/>
    </location>
</feature>
<keyword evidence="13 14" id="KW-0472">Membrane</keyword>
<dbReference type="Pfam" id="PF00512">
    <property type="entry name" value="HisKA"/>
    <property type="match status" value="1"/>
</dbReference>
<keyword evidence="7 14" id="KW-0812">Transmembrane</keyword>
<accession>A0A379DAV7</accession>
<dbReference type="PANTHER" id="PTHR45528:SF1">
    <property type="entry name" value="SENSOR HISTIDINE KINASE CPXA"/>
    <property type="match status" value="1"/>
</dbReference>
<dbReference type="InterPro" id="IPR036890">
    <property type="entry name" value="HATPase_C_sf"/>
</dbReference>
<dbReference type="Proteomes" id="UP000254777">
    <property type="component" value="Unassembled WGS sequence"/>
</dbReference>
<evidence type="ECO:0000259" key="15">
    <source>
        <dbReference type="PROSITE" id="PS50109"/>
    </source>
</evidence>
<keyword evidence="5" id="KW-0597">Phosphoprotein</keyword>
<dbReference type="EMBL" id="UGTH01000001">
    <property type="protein sequence ID" value="SUB74701.1"/>
    <property type="molecule type" value="Genomic_DNA"/>
</dbReference>
<evidence type="ECO:0000256" key="9">
    <source>
        <dbReference type="ARBA" id="ARBA00022777"/>
    </source>
</evidence>
<dbReference type="Gene3D" id="3.30.565.10">
    <property type="entry name" value="Histidine kinase-like ATPase, C-terminal domain"/>
    <property type="match status" value="1"/>
</dbReference>
<keyword evidence="4" id="KW-1003">Cell membrane</keyword>
<evidence type="ECO:0000256" key="6">
    <source>
        <dbReference type="ARBA" id="ARBA00022679"/>
    </source>
</evidence>
<dbReference type="InterPro" id="IPR036097">
    <property type="entry name" value="HisK_dim/P_sf"/>
</dbReference>
<keyword evidence="6 16" id="KW-0808">Transferase</keyword>
<dbReference type="InterPro" id="IPR050398">
    <property type="entry name" value="HssS/ArlS-like"/>
</dbReference>
<evidence type="ECO:0000256" key="12">
    <source>
        <dbReference type="ARBA" id="ARBA00023012"/>
    </source>
</evidence>
<dbReference type="SUPFAM" id="SSF47384">
    <property type="entry name" value="Homodimeric domain of signal transducing histidine kinase"/>
    <property type="match status" value="1"/>
</dbReference>
<evidence type="ECO:0000313" key="16">
    <source>
        <dbReference type="EMBL" id="SUB74701.1"/>
    </source>
</evidence>
<dbReference type="InterPro" id="IPR003661">
    <property type="entry name" value="HisK_dim/P_dom"/>
</dbReference>
<dbReference type="AlphaFoldDB" id="A0A379DAV7"/>
<dbReference type="GO" id="GO:0005886">
    <property type="term" value="C:plasma membrane"/>
    <property type="evidence" value="ECO:0007669"/>
    <property type="project" value="UniProtKB-SubCell"/>
</dbReference>
<feature type="transmembrane region" description="Helical" evidence="14">
    <location>
        <begin position="79"/>
        <end position="102"/>
    </location>
</feature>
<organism evidence="16 17">
    <name type="scientific">Peptoniphilus indolicus</name>
    <dbReference type="NCBI Taxonomy" id="33030"/>
    <lineage>
        <taxon>Bacteria</taxon>
        <taxon>Bacillati</taxon>
        <taxon>Bacillota</taxon>
        <taxon>Tissierellia</taxon>
        <taxon>Tissierellales</taxon>
        <taxon>Peptoniphilaceae</taxon>
        <taxon>Peptoniphilus</taxon>
    </lineage>
</organism>
<evidence type="ECO:0000256" key="7">
    <source>
        <dbReference type="ARBA" id="ARBA00022692"/>
    </source>
</evidence>
<gene>
    <name evidence="16" type="primary">luxQ</name>
    <name evidence="16" type="ORF">NCTC11088_00456</name>
</gene>
<dbReference type="EC" id="2.7.13.3" evidence="3"/>
<evidence type="ECO:0000256" key="3">
    <source>
        <dbReference type="ARBA" id="ARBA00012438"/>
    </source>
</evidence>
<evidence type="ECO:0000256" key="4">
    <source>
        <dbReference type="ARBA" id="ARBA00022475"/>
    </source>
</evidence>
<feature type="domain" description="Histidine kinase" evidence="15">
    <location>
        <begin position="185"/>
        <end position="399"/>
    </location>
</feature>
<evidence type="ECO:0000256" key="8">
    <source>
        <dbReference type="ARBA" id="ARBA00022741"/>
    </source>
</evidence>
<dbReference type="Gene3D" id="1.10.287.130">
    <property type="match status" value="1"/>
</dbReference>
<keyword evidence="8" id="KW-0547">Nucleotide-binding</keyword>
<evidence type="ECO:0000256" key="10">
    <source>
        <dbReference type="ARBA" id="ARBA00022840"/>
    </source>
</evidence>
<dbReference type="InterPro" id="IPR003594">
    <property type="entry name" value="HATPase_dom"/>
</dbReference>
<protein>
    <recommendedName>
        <fullName evidence="3">histidine kinase</fullName>
        <ecNumber evidence="3">2.7.13.3</ecNumber>
    </recommendedName>
</protein>
<comment type="subcellular location">
    <subcellularLocation>
        <location evidence="2">Cell membrane</location>
        <topology evidence="2">Multi-pass membrane protein</topology>
    </subcellularLocation>
</comment>
<dbReference type="InterPro" id="IPR005467">
    <property type="entry name" value="His_kinase_dom"/>
</dbReference>
<dbReference type="SUPFAM" id="SSF55874">
    <property type="entry name" value="ATPase domain of HSP90 chaperone/DNA topoisomerase II/histidine kinase"/>
    <property type="match status" value="1"/>
</dbReference>
<evidence type="ECO:0000256" key="5">
    <source>
        <dbReference type="ARBA" id="ARBA00022553"/>
    </source>
</evidence>
<evidence type="ECO:0000256" key="13">
    <source>
        <dbReference type="ARBA" id="ARBA00023136"/>
    </source>
</evidence>
<name>A0A379DAV7_9FIRM</name>
<dbReference type="SMART" id="SM00387">
    <property type="entry name" value="HATPase_c"/>
    <property type="match status" value="1"/>
</dbReference>